<comment type="similarity">
    <text evidence="1">Belongs to the short-chain dehydrogenases/reductases (SDR) family.</text>
</comment>
<dbReference type="Gene3D" id="3.40.50.720">
    <property type="entry name" value="NAD(P)-binding Rossmann-like Domain"/>
    <property type="match status" value="1"/>
</dbReference>
<dbReference type="CDD" id="cd11731">
    <property type="entry name" value="Lin1944_like_SDR_c"/>
    <property type="match status" value="1"/>
</dbReference>
<gene>
    <name evidence="3" type="ORF">SAMN05443248_4221</name>
</gene>
<reference evidence="3 4" key="1">
    <citation type="submission" date="2016-11" db="EMBL/GenBank/DDBJ databases">
        <authorList>
            <person name="Jaros S."/>
            <person name="Januszkiewicz K."/>
            <person name="Wedrychowicz H."/>
        </authorList>
    </citation>
    <scope>NUCLEOTIDE SEQUENCE [LARGE SCALE GENOMIC DNA]</scope>
    <source>
        <strain evidence="3 4">GAS138</strain>
    </source>
</reference>
<sequence length="200" mass="21185">MKIVLIGANGKIGELVQTAMAGAGHEIVKVGRKSGDFQVEIENRESVRKLYQAVGSFDAVAIAAGEVAFAPLSELTAEKWQFSLGSKLMGQISLVQEAIPFVNERGSFTLVSGVLNEEPIFAGVAGATVSGALEGFVRAAAVELPKGLRINVVSPTILKESEAHMGSFFPGVVPVEGWRVALAYKRAILGVQTGRVYRVD</sequence>
<protein>
    <submittedName>
        <fullName evidence="3">NAD(P)-dependent dehydrogenase, short-chain alcohol dehydrogenase family</fullName>
    </submittedName>
</protein>
<accession>A0A1M5RH27</accession>
<dbReference type="OrthoDB" id="9787486at2"/>
<keyword evidence="2" id="KW-0560">Oxidoreductase</keyword>
<evidence type="ECO:0000256" key="1">
    <source>
        <dbReference type="ARBA" id="ARBA00006484"/>
    </source>
</evidence>
<dbReference type="InterPro" id="IPR051122">
    <property type="entry name" value="SDR_DHRS6-like"/>
</dbReference>
<organism evidence="3 4">
    <name type="scientific">Bradyrhizobium erythrophlei</name>
    <dbReference type="NCBI Taxonomy" id="1437360"/>
    <lineage>
        <taxon>Bacteria</taxon>
        <taxon>Pseudomonadati</taxon>
        <taxon>Pseudomonadota</taxon>
        <taxon>Alphaproteobacteria</taxon>
        <taxon>Hyphomicrobiales</taxon>
        <taxon>Nitrobacteraceae</taxon>
        <taxon>Bradyrhizobium</taxon>
    </lineage>
</organism>
<evidence type="ECO:0000313" key="4">
    <source>
        <dbReference type="Proteomes" id="UP000189796"/>
    </source>
</evidence>
<dbReference type="PANTHER" id="PTHR43477">
    <property type="entry name" value="DIHYDROANTICAPSIN 7-DEHYDROGENASE"/>
    <property type="match status" value="1"/>
</dbReference>
<dbReference type="Proteomes" id="UP000189796">
    <property type="component" value="Chromosome I"/>
</dbReference>
<evidence type="ECO:0000256" key="2">
    <source>
        <dbReference type="ARBA" id="ARBA00023002"/>
    </source>
</evidence>
<dbReference type="GO" id="GO:0016491">
    <property type="term" value="F:oxidoreductase activity"/>
    <property type="evidence" value="ECO:0007669"/>
    <property type="project" value="UniProtKB-KW"/>
</dbReference>
<dbReference type="Pfam" id="PF13561">
    <property type="entry name" value="adh_short_C2"/>
    <property type="match status" value="1"/>
</dbReference>
<dbReference type="NCBIfam" id="NF005754">
    <property type="entry name" value="PRK07578.1"/>
    <property type="match status" value="1"/>
</dbReference>
<evidence type="ECO:0000313" key="3">
    <source>
        <dbReference type="EMBL" id="SHH25359.1"/>
    </source>
</evidence>
<dbReference type="EMBL" id="LT670817">
    <property type="protein sequence ID" value="SHH25359.1"/>
    <property type="molecule type" value="Genomic_DNA"/>
</dbReference>
<dbReference type="SUPFAM" id="SSF51735">
    <property type="entry name" value="NAD(P)-binding Rossmann-fold domains"/>
    <property type="match status" value="1"/>
</dbReference>
<name>A0A1M5RH27_9BRAD</name>
<dbReference type="AlphaFoldDB" id="A0A1M5RH27"/>
<dbReference type="PANTHER" id="PTHR43477:SF1">
    <property type="entry name" value="DIHYDROANTICAPSIN 7-DEHYDROGENASE"/>
    <property type="match status" value="1"/>
</dbReference>
<dbReference type="RefSeq" id="WP_079603055.1">
    <property type="nucleotide sequence ID" value="NZ_LT670817.1"/>
</dbReference>
<dbReference type="InterPro" id="IPR036291">
    <property type="entry name" value="NAD(P)-bd_dom_sf"/>
</dbReference>
<proteinExistence type="inferred from homology"/>
<dbReference type="InterPro" id="IPR002347">
    <property type="entry name" value="SDR_fam"/>
</dbReference>